<accession>A0A3T1CWZ0</accession>
<reference evidence="3" key="1">
    <citation type="journal article" date="2019" name="J. Virol.">
        <title>Medusavirus, a novel large DNA virus discovered from hot spring water.</title>
        <authorList>
            <person name="Yoshikawa G."/>
            <person name="Blanc-Mathieu R."/>
            <person name="Song C."/>
            <person name="Kayama Y."/>
            <person name="Mochizuki T."/>
            <person name="Murata K."/>
            <person name="Ogata H."/>
            <person name="Takemura M."/>
        </authorList>
    </citation>
    <scope>NUCLEOTIDE SEQUENCE [LARGE SCALE GENOMIC DNA]</scope>
</reference>
<evidence type="ECO:0000313" key="3">
    <source>
        <dbReference type="Proteomes" id="UP001161669"/>
    </source>
</evidence>
<feature type="compositionally biased region" description="Polar residues" evidence="1">
    <location>
        <begin position="1"/>
        <end position="21"/>
    </location>
</feature>
<dbReference type="KEGG" id="vg:80540704"/>
<keyword evidence="3" id="KW-1185">Reference proteome</keyword>
<dbReference type="Proteomes" id="UP001161669">
    <property type="component" value="Segment"/>
</dbReference>
<evidence type="ECO:0000256" key="1">
    <source>
        <dbReference type="SAM" id="MobiDB-lite"/>
    </source>
</evidence>
<proteinExistence type="predicted"/>
<evidence type="ECO:0000313" key="2">
    <source>
        <dbReference type="EMBL" id="BBI30352.1"/>
    </source>
</evidence>
<name>A0A3T1CWZ0_9VIRU</name>
<protein>
    <submittedName>
        <fullName evidence="2">Uncharacterized protein</fullName>
    </submittedName>
</protein>
<organism evidence="2 3">
    <name type="scientific">Acanthamoeba castellanii medusavirus J1</name>
    <dbReference type="NCBI Taxonomy" id="3114988"/>
    <lineage>
        <taxon>Viruses</taxon>
        <taxon>Varidnaviria</taxon>
        <taxon>Bamfordvirae</taxon>
        <taxon>Nucleocytoviricota</taxon>
        <taxon>Megaviricetes</taxon>
        <taxon>Mamonoviridae</taxon>
        <taxon>Medusavirus</taxon>
        <taxon>Medusavirus medusae</taxon>
    </lineage>
</organism>
<feature type="region of interest" description="Disordered" evidence="1">
    <location>
        <begin position="1"/>
        <end position="28"/>
    </location>
</feature>
<dbReference type="EMBL" id="AP018495">
    <property type="protein sequence ID" value="BBI30352.1"/>
    <property type="molecule type" value="Genomic_DNA"/>
</dbReference>
<sequence length="65" mass="7149">MSNNSDTKNTAAMPTQKTTNGIWLGHIPDTTLGSQPVGIYNYNSEVWRRPSTSSNEGKSVSRFNC</sequence>